<sequence>MSRVIIINAIRFIVLIFIQAFLLKNIGYYNLSTPFIYILFILLLPFETPNWLLFPLAFLTGLTVDAFYNTPGLNAAACSVLAFVRTIFINITVQRQGFENEPEPKLGIMGFRWFFFYTIILTLFHHLTLIFLEAFSFSSIKYTLIRFLFCSLFTIFLILISEFIFFRKKER</sequence>
<dbReference type="OrthoDB" id="1132160at2"/>
<organism evidence="2 3">
    <name type="scientific">Pararcticibacter amylolyticus</name>
    <dbReference type="NCBI Taxonomy" id="2173175"/>
    <lineage>
        <taxon>Bacteria</taxon>
        <taxon>Pseudomonadati</taxon>
        <taxon>Bacteroidota</taxon>
        <taxon>Sphingobacteriia</taxon>
        <taxon>Sphingobacteriales</taxon>
        <taxon>Sphingobacteriaceae</taxon>
        <taxon>Pararcticibacter</taxon>
    </lineage>
</organism>
<evidence type="ECO:0000313" key="2">
    <source>
        <dbReference type="EMBL" id="PWG79981.1"/>
    </source>
</evidence>
<keyword evidence="1" id="KW-1133">Transmembrane helix</keyword>
<dbReference type="Proteomes" id="UP000245647">
    <property type="component" value="Unassembled WGS sequence"/>
</dbReference>
<name>A0A2U2PF09_9SPHI</name>
<keyword evidence="1" id="KW-0472">Membrane</keyword>
<feature type="transmembrane region" description="Helical" evidence="1">
    <location>
        <begin position="6"/>
        <end position="23"/>
    </location>
</feature>
<protein>
    <submittedName>
        <fullName evidence="2">Rod shape-determining protein MreD</fullName>
    </submittedName>
</protein>
<keyword evidence="1" id="KW-0812">Transmembrane</keyword>
<comment type="caution">
    <text evidence="2">The sequence shown here is derived from an EMBL/GenBank/DDBJ whole genome shotgun (WGS) entry which is preliminary data.</text>
</comment>
<proteinExistence type="predicted"/>
<gene>
    <name evidence="2" type="ORF">DDR33_14395</name>
</gene>
<feature type="transmembrane region" description="Helical" evidence="1">
    <location>
        <begin position="114"/>
        <end position="132"/>
    </location>
</feature>
<accession>A0A2U2PF09</accession>
<feature type="transmembrane region" description="Helical" evidence="1">
    <location>
        <begin position="73"/>
        <end position="93"/>
    </location>
</feature>
<evidence type="ECO:0000313" key="3">
    <source>
        <dbReference type="Proteomes" id="UP000245647"/>
    </source>
</evidence>
<reference evidence="2 3" key="1">
    <citation type="submission" date="2018-04" db="EMBL/GenBank/DDBJ databases">
        <title>Pedobacter chongqingensis sp. nov., isolated from a rottenly hemp rope.</title>
        <authorList>
            <person name="Cai Y."/>
        </authorList>
    </citation>
    <scope>NUCLEOTIDE SEQUENCE [LARGE SCALE GENOMIC DNA]</scope>
    <source>
        <strain evidence="2 3">FJ4-8</strain>
    </source>
</reference>
<dbReference type="RefSeq" id="WP_109416498.1">
    <property type="nucleotide sequence ID" value="NZ_QEAS01000011.1"/>
</dbReference>
<feature type="transmembrane region" description="Helical" evidence="1">
    <location>
        <begin position="144"/>
        <end position="166"/>
    </location>
</feature>
<evidence type="ECO:0000256" key="1">
    <source>
        <dbReference type="SAM" id="Phobius"/>
    </source>
</evidence>
<dbReference type="EMBL" id="QEAS01000011">
    <property type="protein sequence ID" value="PWG79981.1"/>
    <property type="molecule type" value="Genomic_DNA"/>
</dbReference>
<feature type="transmembrane region" description="Helical" evidence="1">
    <location>
        <begin position="35"/>
        <end position="53"/>
    </location>
</feature>
<keyword evidence="3" id="KW-1185">Reference proteome</keyword>
<dbReference type="AlphaFoldDB" id="A0A2U2PF09"/>